<organism evidence="1">
    <name type="scientific">marine sediment metagenome</name>
    <dbReference type="NCBI Taxonomy" id="412755"/>
    <lineage>
        <taxon>unclassified sequences</taxon>
        <taxon>metagenomes</taxon>
        <taxon>ecological metagenomes</taxon>
    </lineage>
</organism>
<evidence type="ECO:0000313" key="1">
    <source>
        <dbReference type="EMBL" id="KKM86123.1"/>
    </source>
</evidence>
<proteinExistence type="predicted"/>
<dbReference type="AlphaFoldDB" id="A0A0F9KWK0"/>
<accession>A0A0F9KWK0</accession>
<name>A0A0F9KWK0_9ZZZZ</name>
<gene>
    <name evidence="1" type="ORF">LCGC14_1282200</name>
</gene>
<reference evidence="1" key="1">
    <citation type="journal article" date="2015" name="Nature">
        <title>Complex archaea that bridge the gap between prokaryotes and eukaryotes.</title>
        <authorList>
            <person name="Spang A."/>
            <person name="Saw J.H."/>
            <person name="Jorgensen S.L."/>
            <person name="Zaremba-Niedzwiedzka K."/>
            <person name="Martijn J."/>
            <person name="Lind A.E."/>
            <person name="van Eijk R."/>
            <person name="Schleper C."/>
            <person name="Guy L."/>
            <person name="Ettema T.J."/>
        </authorList>
    </citation>
    <scope>NUCLEOTIDE SEQUENCE</scope>
</reference>
<comment type="caution">
    <text evidence="1">The sequence shown here is derived from an EMBL/GenBank/DDBJ whole genome shotgun (WGS) entry which is preliminary data.</text>
</comment>
<protein>
    <submittedName>
        <fullName evidence="1">Uncharacterized protein</fullName>
    </submittedName>
</protein>
<dbReference type="EMBL" id="LAZR01007303">
    <property type="protein sequence ID" value="KKM86123.1"/>
    <property type="molecule type" value="Genomic_DNA"/>
</dbReference>
<sequence>MAIQTLNLDAEWEFKSKFDPDKKNENATVFTLGTLSNRLLSYLQDKATTFKGTSEENVEASIMNASLAIEVVRYGLKGFVNLQDSEGKLVEFETQRQNVHGMDVRAVKSSIINVIPKAVVMEMAEELQKRNELSEAESKNSDG</sequence>